<dbReference type="InterPro" id="IPR003473">
    <property type="entry name" value="NadA"/>
</dbReference>
<dbReference type="GO" id="GO:0009435">
    <property type="term" value="P:NAD+ biosynthetic process"/>
    <property type="evidence" value="ECO:0007669"/>
    <property type="project" value="UniProtKB-UniPathway"/>
</dbReference>
<dbReference type="Gene3D" id="3.40.50.10800">
    <property type="entry name" value="NadA-like"/>
    <property type="match status" value="3"/>
</dbReference>
<name>A0A1J5P866_9ZZZZ</name>
<accession>A0A1J5P866</accession>
<dbReference type="AlphaFoldDB" id="A0A1J5P866"/>
<comment type="caution">
    <text evidence="1">The sequence shown here is derived from an EMBL/GenBank/DDBJ whole genome shotgun (WGS) entry which is preliminary data.</text>
</comment>
<sequence length="94" mass="9675">MFHALQQQNPGKTFIAAPTAGSGATCKSCAHCPWMAMNSLEGLARVLETGANEILLDPAIAARARLPVQRMLDFTAAQKTTAPAGSLVPGIGAA</sequence>
<organism evidence="1">
    <name type="scientific">mine drainage metagenome</name>
    <dbReference type="NCBI Taxonomy" id="410659"/>
    <lineage>
        <taxon>unclassified sequences</taxon>
        <taxon>metagenomes</taxon>
        <taxon>ecological metagenomes</taxon>
    </lineage>
</organism>
<gene>
    <name evidence="1" type="primary">nadA_15</name>
    <name evidence="1" type="ORF">GALL_548090</name>
</gene>
<evidence type="ECO:0000313" key="1">
    <source>
        <dbReference type="EMBL" id="OIQ63652.1"/>
    </source>
</evidence>
<reference evidence="1" key="1">
    <citation type="submission" date="2016-10" db="EMBL/GenBank/DDBJ databases">
        <title>Sequence of Gallionella enrichment culture.</title>
        <authorList>
            <person name="Poehlein A."/>
            <person name="Muehling M."/>
            <person name="Daniel R."/>
        </authorList>
    </citation>
    <scope>NUCLEOTIDE SEQUENCE</scope>
</reference>
<dbReference type="GO" id="GO:0008987">
    <property type="term" value="F:quinolinate synthetase A activity"/>
    <property type="evidence" value="ECO:0007669"/>
    <property type="project" value="InterPro"/>
</dbReference>
<dbReference type="InterPro" id="IPR036094">
    <property type="entry name" value="NadA_sf"/>
</dbReference>
<dbReference type="UniPathway" id="UPA00253">
    <property type="reaction ID" value="UER00327"/>
</dbReference>
<dbReference type="SUPFAM" id="SSF142754">
    <property type="entry name" value="NadA-like"/>
    <property type="match status" value="1"/>
</dbReference>
<keyword evidence="1" id="KW-0808">Transferase</keyword>
<dbReference type="GO" id="GO:0051539">
    <property type="term" value="F:4 iron, 4 sulfur cluster binding"/>
    <property type="evidence" value="ECO:0007669"/>
    <property type="project" value="InterPro"/>
</dbReference>
<dbReference type="Pfam" id="PF02445">
    <property type="entry name" value="NadA"/>
    <property type="match status" value="1"/>
</dbReference>
<proteinExistence type="predicted"/>
<protein>
    <submittedName>
        <fullName evidence="1">Quinolinate synthase A</fullName>
        <ecNumber evidence="1">2.5.1.72</ecNumber>
    </submittedName>
</protein>
<dbReference type="EC" id="2.5.1.72" evidence="1"/>
<dbReference type="EMBL" id="MLJW01008817">
    <property type="protein sequence ID" value="OIQ63652.1"/>
    <property type="molecule type" value="Genomic_DNA"/>
</dbReference>